<comment type="caution">
    <text evidence="1">The sequence shown here is derived from an EMBL/GenBank/DDBJ whole genome shotgun (WGS) entry which is preliminary data.</text>
</comment>
<organism evidence="1 2">
    <name type="scientific">Pelatocladus maniniholoensis HA4357-MV3</name>
    <dbReference type="NCBI Taxonomy" id="1117104"/>
    <lineage>
        <taxon>Bacteria</taxon>
        <taxon>Bacillati</taxon>
        <taxon>Cyanobacteriota</taxon>
        <taxon>Cyanophyceae</taxon>
        <taxon>Nostocales</taxon>
        <taxon>Nostocaceae</taxon>
        <taxon>Pelatocladus</taxon>
    </lineage>
</organism>
<proteinExistence type="predicted"/>
<reference evidence="1" key="1">
    <citation type="submission" date="2021-05" db="EMBL/GenBank/DDBJ databases">
        <authorList>
            <person name="Pietrasiak N."/>
            <person name="Ward R."/>
            <person name="Stajich J.E."/>
            <person name="Kurbessoian T."/>
        </authorList>
    </citation>
    <scope>NUCLEOTIDE SEQUENCE</scope>
    <source>
        <strain evidence="1">HA4357-MV3</strain>
    </source>
</reference>
<gene>
    <name evidence="1" type="ORF">KME28_23480</name>
</gene>
<evidence type="ECO:0000313" key="1">
    <source>
        <dbReference type="EMBL" id="MBW4434594.1"/>
    </source>
</evidence>
<dbReference type="EMBL" id="JAHHHW010000136">
    <property type="protein sequence ID" value="MBW4434594.1"/>
    <property type="molecule type" value="Genomic_DNA"/>
</dbReference>
<dbReference type="Proteomes" id="UP000813215">
    <property type="component" value="Unassembled WGS sequence"/>
</dbReference>
<sequence>MEIETAKDAIEAQAIQGKSPTLRTETEVVAYLRSPIAIRERCQEIFTMVVAGESHHFACDLDQLERVADYVIEVIPEQYPDLQIPFHSRWRHFEVGGVPRLAKLDEKLAQMAPIEKAAAKFDLAIISVLLDAGAGNRWHFYEEETQLSFRRSEGLAVASYQMFCQGLFASDRHQPLQADALILQQLTEQKLADGFGVTADNPLLGIAGRSQLLQKLGQVLLASPQMFGEQNPRPGNLVNYLLTKVKNHQLAAATVLNAVLQGLSDIWPGRLEIYGSNLGDVWFHPAVTDDGLIPFHKLSQWLSYSLLEPLQELGIEIINLDALTGLPEYRNGGLCLDLGLIKGKHLDIFCEPQSVASEVIVEWRALTVILLDQIATTVRAKLGMSNEELPLVKILQGGTWTAGRKIAAQLRTGGIPPIQIESDGTVF</sequence>
<reference evidence="1" key="2">
    <citation type="journal article" date="2022" name="Microbiol. Resour. Announc.">
        <title>Metagenome Sequencing to Explore Phylogenomics of Terrestrial Cyanobacteria.</title>
        <authorList>
            <person name="Ward R.D."/>
            <person name="Stajich J.E."/>
            <person name="Johansen J.R."/>
            <person name="Huntemann M."/>
            <person name="Clum A."/>
            <person name="Foster B."/>
            <person name="Foster B."/>
            <person name="Roux S."/>
            <person name="Palaniappan K."/>
            <person name="Varghese N."/>
            <person name="Mukherjee S."/>
            <person name="Reddy T.B.K."/>
            <person name="Daum C."/>
            <person name="Copeland A."/>
            <person name="Chen I.A."/>
            <person name="Ivanova N.N."/>
            <person name="Kyrpides N.C."/>
            <person name="Shapiro N."/>
            <person name="Eloe-Fadrosh E.A."/>
            <person name="Pietrasiak N."/>
        </authorList>
    </citation>
    <scope>NUCLEOTIDE SEQUENCE</scope>
    <source>
        <strain evidence="1">HA4357-MV3</strain>
    </source>
</reference>
<accession>A0A9E3LVP0</accession>
<dbReference type="PANTHER" id="PTHR31687">
    <property type="match status" value="1"/>
</dbReference>
<dbReference type="AlphaFoldDB" id="A0A9E3LVP0"/>
<name>A0A9E3LVP0_9NOST</name>
<dbReference type="InterPro" id="IPR012469">
    <property type="entry name" value="DUF1688"/>
</dbReference>
<dbReference type="PANTHER" id="PTHR31687:SF3">
    <property type="entry name" value="PROTEIN URG3"/>
    <property type="match status" value="1"/>
</dbReference>
<evidence type="ECO:0000313" key="2">
    <source>
        <dbReference type="Proteomes" id="UP000813215"/>
    </source>
</evidence>
<protein>
    <submittedName>
        <fullName evidence="1">URC4/urg3 family protein</fullName>
    </submittedName>
</protein>
<dbReference type="Pfam" id="PF07958">
    <property type="entry name" value="DUF1688"/>
    <property type="match status" value="1"/>
</dbReference>